<dbReference type="AlphaFoldDB" id="A0A2N9J9I5"/>
<name>A0A2N9J9I5_FAGSY</name>
<sequence length="63" mass="6991">MRTAHGSQTNREHELESLTKHGVTRHDKAWRGTAKLRKALRGPMRQGTRARDLVGLGGLQGGF</sequence>
<reference evidence="2" key="1">
    <citation type="submission" date="2018-02" db="EMBL/GenBank/DDBJ databases">
        <authorList>
            <person name="Cohen D.B."/>
            <person name="Kent A.D."/>
        </authorList>
    </citation>
    <scope>NUCLEOTIDE SEQUENCE</scope>
</reference>
<accession>A0A2N9J9I5</accession>
<dbReference type="EMBL" id="OIVN01006437">
    <property type="protein sequence ID" value="SPD33119.1"/>
    <property type="molecule type" value="Genomic_DNA"/>
</dbReference>
<feature type="region of interest" description="Disordered" evidence="1">
    <location>
        <begin position="1"/>
        <end position="29"/>
    </location>
</feature>
<feature type="compositionally biased region" description="Basic and acidic residues" evidence="1">
    <location>
        <begin position="10"/>
        <end position="29"/>
    </location>
</feature>
<protein>
    <submittedName>
        <fullName evidence="2">Uncharacterized protein</fullName>
    </submittedName>
</protein>
<evidence type="ECO:0000256" key="1">
    <source>
        <dbReference type="SAM" id="MobiDB-lite"/>
    </source>
</evidence>
<proteinExistence type="predicted"/>
<evidence type="ECO:0000313" key="2">
    <source>
        <dbReference type="EMBL" id="SPD33119.1"/>
    </source>
</evidence>
<gene>
    <name evidence="2" type="ORF">FSB_LOCUS61001</name>
</gene>
<organism evidence="2">
    <name type="scientific">Fagus sylvatica</name>
    <name type="common">Beechnut</name>
    <dbReference type="NCBI Taxonomy" id="28930"/>
    <lineage>
        <taxon>Eukaryota</taxon>
        <taxon>Viridiplantae</taxon>
        <taxon>Streptophyta</taxon>
        <taxon>Embryophyta</taxon>
        <taxon>Tracheophyta</taxon>
        <taxon>Spermatophyta</taxon>
        <taxon>Magnoliopsida</taxon>
        <taxon>eudicotyledons</taxon>
        <taxon>Gunneridae</taxon>
        <taxon>Pentapetalae</taxon>
        <taxon>rosids</taxon>
        <taxon>fabids</taxon>
        <taxon>Fagales</taxon>
        <taxon>Fagaceae</taxon>
        <taxon>Fagus</taxon>
    </lineage>
</organism>